<name>A0ABD2YQ53_9GENT</name>
<dbReference type="AlphaFoldDB" id="A0ABD2YQ53"/>
<keyword evidence="3" id="KW-1185">Reference proteome</keyword>
<evidence type="ECO:0000313" key="3">
    <source>
        <dbReference type="Proteomes" id="UP001630127"/>
    </source>
</evidence>
<organism evidence="2 3">
    <name type="scientific">Cinchona calisaya</name>
    <dbReference type="NCBI Taxonomy" id="153742"/>
    <lineage>
        <taxon>Eukaryota</taxon>
        <taxon>Viridiplantae</taxon>
        <taxon>Streptophyta</taxon>
        <taxon>Embryophyta</taxon>
        <taxon>Tracheophyta</taxon>
        <taxon>Spermatophyta</taxon>
        <taxon>Magnoliopsida</taxon>
        <taxon>eudicotyledons</taxon>
        <taxon>Gunneridae</taxon>
        <taxon>Pentapetalae</taxon>
        <taxon>asterids</taxon>
        <taxon>lamiids</taxon>
        <taxon>Gentianales</taxon>
        <taxon>Rubiaceae</taxon>
        <taxon>Cinchonoideae</taxon>
        <taxon>Cinchoneae</taxon>
        <taxon>Cinchona</taxon>
    </lineage>
</organism>
<proteinExistence type="predicted"/>
<evidence type="ECO:0008006" key="4">
    <source>
        <dbReference type="Google" id="ProtNLM"/>
    </source>
</evidence>
<protein>
    <recommendedName>
        <fullName evidence="4">Retrotransposon gag domain-containing protein</fullName>
    </recommendedName>
</protein>
<comment type="caution">
    <text evidence="2">The sequence shown here is derived from an EMBL/GenBank/DDBJ whole genome shotgun (WGS) entry which is preliminary data.</text>
</comment>
<accession>A0ABD2YQ53</accession>
<dbReference type="EMBL" id="JBJUIK010000012">
    <property type="protein sequence ID" value="KAL3509511.1"/>
    <property type="molecule type" value="Genomic_DNA"/>
</dbReference>
<evidence type="ECO:0000256" key="1">
    <source>
        <dbReference type="SAM" id="MobiDB-lite"/>
    </source>
</evidence>
<feature type="region of interest" description="Disordered" evidence="1">
    <location>
        <begin position="270"/>
        <end position="298"/>
    </location>
</feature>
<evidence type="ECO:0000313" key="2">
    <source>
        <dbReference type="EMBL" id="KAL3509511.1"/>
    </source>
</evidence>
<dbReference type="Proteomes" id="UP001630127">
    <property type="component" value="Unassembled WGS sequence"/>
</dbReference>
<reference evidence="2 3" key="1">
    <citation type="submission" date="2024-11" db="EMBL/GenBank/DDBJ databases">
        <title>A near-complete genome assembly of Cinchona calisaya.</title>
        <authorList>
            <person name="Lian D.C."/>
            <person name="Zhao X.W."/>
            <person name="Wei L."/>
        </authorList>
    </citation>
    <scope>NUCLEOTIDE SEQUENCE [LARGE SCALE GENOMIC DNA]</scope>
    <source>
        <tissue evidence="2">Nenye</tissue>
    </source>
</reference>
<sequence length="298" mass="33304">MRSLLMQRFIHLSTAKEIWEAVAKTFYDGSDETCLFELNRKSFSTTQHGRPLSTYCTELIAIFQEIDHRMISQEGTVYGVILLNSAMARLRVHNFLSGLDPKFDQFVVIVVRQGIPNRDAMKLLAILTGASDHMTRDSGQLQSICPSSQSVISTANGGYQCYDPHSKKLHVTLVVSLRESEPYYSRGVPTSSLQGESSNDANVPDFLELEEVKGFAYWPTIVPSVELQRLTSSAESPTSEELPLLTPLTEESTQNVLDTCDSTQVNSNVLNEHNETNTSSNNLTPRYSQRHNNGVPRK</sequence>
<feature type="region of interest" description="Disordered" evidence="1">
    <location>
        <begin position="232"/>
        <end position="251"/>
    </location>
</feature>
<gene>
    <name evidence="2" type="ORF">ACH5RR_028912</name>
</gene>